<dbReference type="Gene3D" id="3.40.1190.20">
    <property type="match status" value="1"/>
</dbReference>
<evidence type="ECO:0000256" key="1">
    <source>
        <dbReference type="ARBA" id="ARBA00010688"/>
    </source>
</evidence>
<evidence type="ECO:0000256" key="5">
    <source>
        <dbReference type="ARBA" id="ARBA00022840"/>
    </source>
</evidence>
<dbReference type="AlphaFoldDB" id="A0A515D914"/>
<feature type="domain" description="Carbohydrate kinase PfkB" evidence="6">
    <location>
        <begin position="21"/>
        <end position="182"/>
    </location>
</feature>
<dbReference type="PROSITE" id="PS00583">
    <property type="entry name" value="PFKB_KINASES_1"/>
    <property type="match status" value="1"/>
</dbReference>
<evidence type="ECO:0000313" key="8">
    <source>
        <dbReference type="Proteomes" id="UP000316798"/>
    </source>
</evidence>
<keyword evidence="5" id="KW-0067">ATP-binding</keyword>
<keyword evidence="4" id="KW-0418">Kinase</keyword>
<keyword evidence="3" id="KW-0547">Nucleotide-binding</keyword>
<proteinExistence type="inferred from homology"/>
<reference evidence="7 8" key="1">
    <citation type="submission" date="2019-01" db="EMBL/GenBank/DDBJ databases">
        <title>Genomic insights into a novel species Rhodoferax sp.</title>
        <authorList>
            <person name="Jin L."/>
        </authorList>
    </citation>
    <scope>NUCLEOTIDE SEQUENCE [LARGE SCALE GENOMIC DNA]</scope>
    <source>
        <strain evidence="7 8">CHu59-6-5</strain>
    </source>
</reference>
<accession>A0A515D914</accession>
<evidence type="ECO:0000256" key="2">
    <source>
        <dbReference type="ARBA" id="ARBA00022679"/>
    </source>
</evidence>
<name>A0A515D914_9BURK</name>
<protein>
    <recommendedName>
        <fullName evidence="6">Carbohydrate kinase PfkB domain-containing protein</fullName>
    </recommendedName>
</protein>
<dbReference type="PANTHER" id="PTHR43085:SF1">
    <property type="entry name" value="PSEUDOURIDINE KINASE-RELATED"/>
    <property type="match status" value="1"/>
</dbReference>
<gene>
    <name evidence="7" type="ORF">EUB48_05895</name>
</gene>
<keyword evidence="2" id="KW-0808">Transferase</keyword>
<dbReference type="PANTHER" id="PTHR43085">
    <property type="entry name" value="HEXOKINASE FAMILY MEMBER"/>
    <property type="match status" value="1"/>
</dbReference>
<dbReference type="InterPro" id="IPR050306">
    <property type="entry name" value="PfkB_Carbo_kinase"/>
</dbReference>
<dbReference type="Proteomes" id="UP000316798">
    <property type="component" value="Chromosome"/>
</dbReference>
<keyword evidence="8" id="KW-1185">Reference proteome</keyword>
<evidence type="ECO:0000313" key="7">
    <source>
        <dbReference type="EMBL" id="QDL36874.1"/>
    </source>
</evidence>
<dbReference type="Pfam" id="PF00294">
    <property type="entry name" value="PfkB"/>
    <property type="match status" value="1"/>
</dbReference>
<evidence type="ECO:0000256" key="4">
    <source>
        <dbReference type="ARBA" id="ARBA00022777"/>
    </source>
</evidence>
<sequence length="293" mass="31699">MTRVAVFGEMLVDRFESGPVVGGAPFNVARHLAAFGHAPLMLSAVGVDEHTALVMREFDRYGMRRDGVQITPDHPTGVVDVQTAPDGGHRFSIRFGSAWDFIEETPARAAATALDPAGWLYAGTLALRSPVSRAAAWAVLRSHPGPVYLDLNWREGQVPREVVLQAIDLADVLKVNDEELAWPCCAAGSMCRPPARYRCRTAPAICCNACRCRCCSSPAAPRARWRSTAKAAVSPGAATRGPSAWSTRSVPAIRSRRWRWQGCCAAGTWAPRWHAPMRSPGISAKCAAPCRPT</sequence>
<dbReference type="OrthoDB" id="9779730at2"/>
<comment type="similarity">
    <text evidence="1">Belongs to the carbohydrate kinase PfkB family.</text>
</comment>
<dbReference type="KEGG" id="rhf:EUB48_05895"/>
<dbReference type="SUPFAM" id="SSF53613">
    <property type="entry name" value="Ribokinase-like"/>
    <property type="match status" value="1"/>
</dbReference>
<evidence type="ECO:0000259" key="6">
    <source>
        <dbReference type="Pfam" id="PF00294"/>
    </source>
</evidence>
<dbReference type="InterPro" id="IPR002173">
    <property type="entry name" value="Carboh/pur_kinase_PfkB_CS"/>
</dbReference>
<evidence type="ECO:0000256" key="3">
    <source>
        <dbReference type="ARBA" id="ARBA00022741"/>
    </source>
</evidence>
<organism evidence="7 8">
    <name type="scientific">Rhodoferax sediminis</name>
    <dbReference type="NCBI Taxonomy" id="2509614"/>
    <lineage>
        <taxon>Bacteria</taxon>
        <taxon>Pseudomonadati</taxon>
        <taxon>Pseudomonadota</taxon>
        <taxon>Betaproteobacteria</taxon>
        <taxon>Burkholderiales</taxon>
        <taxon>Comamonadaceae</taxon>
        <taxon>Rhodoferax</taxon>
    </lineage>
</organism>
<dbReference type="InterPro" id="IPR029056">
    <property type="entry name" value="Ribokinase-like"/>
</dbReference>
<dbReference type="EMBL" id="CP035503">
    <property type="protein sequence ID" value="QDL36874.1"/>
    <property type="molecule type" value="Genomic_DNA"/>
</dbReference>
<dbReference type="InterPro" id="IPR011611">
    <property type="entry name" value="PfkB_dom"/>
</dbReference>
<dbReference type="GO" id="GO:0016301">
    <property type="term" value="F:kinase activity"/>
    <property type="evidence" value="ECO:0007669"/>
    <property type="project" value="UniProtKB-KW"/>
</dbReference>
<dbReference type="GO" id="GO:0005524">
    <property type="term" value="F:ATP binding"/>
    <property type="evidence" value="ECO:0007669"/>
    <property type="project" value="UniProtKB-KW"/>
</dbReference>